<feature type="non-terminal residue" evidence="1">
    <location>
        <position position="52"/>
    </location>
</feature>
<feature type="non-terminal residue" evidence="1">
    <location>
        <position position="1"/>
    </location>
</feature>
<comment type="caution">
    <text evidence="1">The sequence shown here is derived from an EMBL/GenBank/DDBJ whole genome shotgun (WGS) entry which is preliminary data.</text>
</comment>
<gene>
    <name evidence="1" type="ORF">HGM15179_012719</name>
    <name evidence="2" type="ORF">HGM15179_012720</name>
</gene>
<dbReference type="EMBL" id="SWJQ01000440">
    <property type="protein sequence ID" value="TRZ14429.1"/>
    <property type="molecule type" value="Genomic_DNA"/>
</dbReference>
<evidence type="ECO:0000313" key="2">
    <source>
        <dbReference type="EMBL" id="TRZ14429.1"/>
    </source>
</evidence>
<dbReference type="EMBL" id="SWJQ01000440">
    <property type="protein sequence ID" value="TRZ14428.1"/>
    <property type="molecule type" value="Genomic_DNA"/>
</dbReference>
<name>A0A8K1GA09_9PASS</name>
<organism evidence="1 3">
    <name type="scientific">Zosterops borbonicus</name>
    <dbReference type="NCBI Taxonomy" id="364589"/>
    <lineage>
        <taxon>Eukaryota</taxon>
        <taxon>Metazoa</taxon>
        <taxon>Chordata</taxon>
        <taxon>Craniata</taxon>
        <taxon>Vertebrata</taxon>
        <taxon>Euteleostomi</taxon>
        <taxon>Archelosauria</taxon>
        <taxon>Archosauria</taxon>
        <taxon>Dinosauria</taxon>
        <taxon>Saurischia</taxon>
        <taxon>Theropoda</taxon>
        <taxon>Coelurosauria</taxon>
        <taxon>Aves</taxon>
        <taxon>Neognathae</taxon>
        <taxon>Neoaves</taxon>
        <taxon>Telluraves</taxon>
        <taxon>Australaves</taxon>
        <taxon>Passeriformes</taxon>
        <taxon>Sylvioidea</taxon>
        <taxon>Zosteropidae</taxon>
        <taxon>Zosterops</taxon>
    </lineage>
</organism>
<evidence type="ECO:0000313" key="1">
    <source>
        <dbReference type="EMBL" id="TRZ14428.1"/>
    </source>
</evidence>
<protein>
    <submittedName>
        <fullName evidence="1">Uncharacterized protein</fullName>
    </submittedName>
</protein>
<dbReference type="Proteomes" id="UP000796761">
    <property type="component" value="Unassembled WGS sequence"/>
</dbReference>
<sequence length="52" mass="5812">TADAAGFHSLEFMVLLRDMRKKKRRKKIPCHQHKAINSAGEELWSGGPPGIP</sequence>
<dbReference type="AlphaFoldDB" id="A0A8K1GA09"/>
<accession>A0A8K1GA09</accession>
<keyword evidence="3" id="KW-1185">Reference proteome</keyword>
<proteinExistence type="predicted"/>
<evidence type="ECO:0000313" key="3">
    <source>
        <dbReference type="Proteomes" id="UP000796761"/>
    </source>
</evidence>
<reference evidence="1" key="1">
    <citation type="submission" date="2019-04" db="EMBL/GenBank/DDBJ databases">
        <title>Genome assembly of Zosterops borbonicus 15179.</title>
        <authorList>
            <person name="Leroy T."/>
            <person name="Anselmetti Y."/>
            <person name="Tilak M.-K."/>
            <person name="Nabholz B."/>
        </authorList>
    </citation>
    <scope>NUCLEOTIDE SEQUENCE</scope>
    <source>
        <strain evidence="1">HGM_15179</strain>
        <tissue evidence="1">Muscle</tissue>
    </source>
</reference>